<dbReference type="CDD" id="cd11030">
    <property type="entry name" value="CYP105-like"/>
    <property type="match status" value="1"/>
</dbReference>
<gene>
    <name evidence="8" type="ORF">IAG44_00120</name>
</gene>
<dbReference type="EMBL" id="CP060828">
    <property type="protein sequence ID" value="QNP68037.1"/>
    <property type="molecule type" value="Genomic_DNA"/>
</dbReference>
<dbReference type="SUPFAM" id="SSF48264">
    <property type="entry name" value="Cytochrome P450"/>
    <property type="match status" value="1"/>
</dbReference>
<comment type="similarity">
    <text evidence="1 7">Belongs to the cytochrome P450 family.</text>
</comment>
<evidence type="ECO:0000256" key="1">
    <source>
        <dbReference type="ARBA" id="ARBA00010617"/>
    </source>
</evidence>
<dbReference type="PANTHER" id="PTHR46696:SF1">
    <property type="entry name" value="CYTOCHROME P450 YJIB-RELATED"/>
    <property type="match status" value="1"/>
</dbReference>
<evidence type="ECO:0000313" key="8">
    <source>
        <dbReference type="EMBL" id="QNP68037.1"/>
    </source>
</evidence>
<dbReference type="InterPro" id="IPR001128">
    <property type="entry name" value="Cyt_P450"/>
</dbReference>
<dbReference type="InterPro" id="IPR036396">
    <property type="entry name" value="Cyt_P450_sf"/>
</dbReference>
<keyword evidence="2 7" id="KW-0349">Heme</keyword>
<evidence type="ECO:0000256" key="4">
    <source>
        <dbReference type="ARBA" id="ARBA00023002"/>
    </source>
</evidence>
<dbReference type="GO" id="GO:0004497">
    <property type="term" value="F:monooxygenase activity"/>
    <property type="evidence" value="ECO:0007669"/>
    <property type="project" value="UniProtKB-KW"/>
</dbReference>
<reference evidence="8 9" key="1">
    <citation type="submission" date="2020-08" db="EMBL/GenBank/DDBJ databases">
        <title>A novel species.</title>
        <authorList>
            <person name="Gao J."/>
        </authorList>
    </citation>
    <scope>NUCLEOTIDE SEQUENCE [LARGE SCALE GENOMIC DNA]</scope>
    <source>
        <strain evidence="8 9">CRXT-G-22</strain>
    </source>
</reference>
<protein>
    <submittedName>
        <fullName evidence="8">Cytochrome P450</fullName>
    </submittedName>
</protein>
<evidence type="ECO:0000256" key="7">
    <source>
        <dbReference type="RuleBase" id="RU000461"/>
    </source>
</evidence>
<dbReference type="AlphaFoldDB" id="A0A7H0I5H1"/>
<dbReference type="GO" id="GO:0020037">
    <property type="term" value="F:heme binding"/>
    <property type="evidence" value="ECO:0007669"/>
    <property type="project" value="InterPro"/>
</dbReference>
<dbReference type="PANTHER" id="PTHR46696">
    <property type="entry name" value="P450, PUTATIVE (EUROFUNG)-RELATED"/>
    <property type="match status" value="1"/>
</dbReference>
<dbReference type="Proteomes" id="UP000516052">
    <property type="component" value="Chromosome"/>
</dbReference>
<dbReference type="GO" id="GO:0016705">
    <property type="term" value="F:oxidoreductase activity, acting on paired donors, with incorporation or reduction of molecular oxygen"/>
    <property type="evidence" value="ECO:0007669"/>
    <property type="project" value="InterPro"/>
</dbReference>
<keyword evidence="3 7" id="KW-0479">Metal-binding</keyword>
<dbReference type="GO" id="GO:0005506">
    <property type="term" value="F:iron ion binding"/>
    <property type="evidence" value="ECO:0007669"/>
    <property type="project" value="InterPro"/>
</dbReference>
<evidence type="ECO:0000256" key="5">
    <source>
        <dbReference type="ARBA" id="ARBA00023004"/>
    </source>
</evidence>
<dbReference type="RefSeq" id="WP_187745080.1">
    <property type="nucleotide sequence ID" value="NZ_CP060828.1"/>
</dbReference>
<evidence type="ECO:0000256" key="6">
    <source>
        <dbReference type="ARBA" id="ARBA00023033"/>
    </source>
</evidence>
<keyword evidence="9" id="KW-1185">Reference proteome</keyword>
<keyword evidence="5 7" id="KW-0408">Iron</keyword>
<organism evidence="8 9">
    <name type="scientific">Streptomyces roseirectus</name>
    <dbReference type="NCBI Taxonomy" id="2768066"/>
    <lineage>
        <taxon>Bacteria</taxon>
        <taxon>Bacillati</taxon>
        <taxon>Actinomycetota</taxon>
        <taxon>Actinomycetes</taxon>
        <taxon>Kitasatosporales</taxon>
        <taxon>Streptomycetaceae</taxon>
        <taxon>Streptomyces</taxon>
    </lineage>
</organism>
<evidence type="ECO:0000256" key="3">
    <source>
        <dbReference type="ARBA" id="ARBA00022723"/>
    </source>
</evidence>
<dbReference type="PRINTS" id="PR00359">
    <property type="entry name" value="BP450"/>
</dbReference>
<dbReference type="Gene3D" id="1.10.630.10">
    <property type="entry name" value="Cytochrome P450"/>
    <property type="match status" value="1"/>
</dbReference>
<sequence length="407" mass="44446">MSSADPALDAPFPALRKCPYLPPEEYSALRAADGPAARRLYHGGRVWVISDYAQARAVLHDSRFSSDITHPGYPIYAEVLESFRAFPLLNTLDPPLHTTQRRAVVSEFTMRRAEDLRPAMQRKADELLDAMTDGRGEADLVAAFAEPFAGTITCWALGMDYTDLQAWLASSRELNERTAGSTTDADQAGQAMMQHIMALQQYFQKFVDDKIASPGDDPISRVVEKHVLGGDLSKEELVKLCFVIFVAGQSPVKSMITIGLLRLLERPEELAAVRARPDALPAAVDELTRLVSPLDLMPRVALEDVEIGGRLIRAGEGVVVSGAAADRDPAEYPDPDRLDLDRAARGHLAFGSGLHHCLGANLTKVGLQVAFGTLLNRLPGLRLAASGEDIYAFPSWHPEIVTMPVAW</sequence>
<evidence type="ECO:0000256" key="2">
    <source>
        <dbReference type="ARBA" id="ARBA00022617"/>
    </source>
</evidence>
<evidence type="ECO:0000313" key="9">
    <source>
        <dbReference type="Proteomes" id="UP000516052"/>
    </source>
</evidence>
<dbReference type="KEGG" id="sroi:IAG44_00120"/>
<name>A0A7H0I5H1_9ACTN</name>
<keyword evidence="4 7" id="KW-0560">Oxidoreductase</keyword>
<accession>A0A7H0I5H1</accession>
<dbReference type="Pfam" id="PF00067">
    <property type="entry name" value="p450"/>
    <property type="match status" value="1"/>
</dbReference>
<dbReference type="InterPro" id="IPR002397">
    <property type="entry name" value="Cyt_P450_B"/>
</dbReference>
<dbReference type="FunFam" id="1.10.630.10:FF:000018">
    <property type="entry name" value="Cytochrome P450 monooxygenase"/>
    <property type="match status" value="1"/>
</dbReference>
<proteinExistence type="inferred from homology"/>
<keyword evidence="6 7" id="KW-0503">Monooxygenase</keyword>
<dbReference type="InterPro" id="IPR017972">
    <property type="entry name" value="Cyt_P450_CS"/>
</dbReference>
<dbReference type="PROSITE" id="PS00086">
    <property type="entry name" value="CYTOCHROME_P450"/>
    <property type="match status" value="1"/>
</dbReference>